<dbReference type="PANTHER" id="PTHR43386:SF1">
    <property type="entry name" value="D,D-DIPEPTIDE TRANSPORT SYSTEM PERMEASE PROTEIN DDPC-RELATED"/>
    <property type="match status" value="1"/>
</dbReference>
<organism evidence="11 12">
    <name type="scientific">Paenirhodobacter populi</name>
    <dbReference type="NCBI Taxonomy" id="2306993"/>
    <lineage>
        <taxon>Bacteria</taxon>
        <taxon>Pseudomonadati</taxon>
        <taxon>Pseudomonadota</taxon>
        <taxon>Alphaproteobacteria</taxon>
        <taxon>Rhodobacterales</taxon>
        <taxon>Rhodobacter group</taxon>
        <taxon>Paenirhodobacter</taxon>
    </lineage>
</organism>
<keyword evidence="3" id="KW-1003">Cell membrane</keyword>
<feature type="transmembrane region" description="Helical" evidence="9">
    <location>
        <begin position="128"/>
        <end position="146"/>
    </location>
</feature>
<dbReference type="Pfam" id="PF00528">
    <property type="entry name" value="BPD_transp_1"/>
    <property type="match status" value="1"/>
</dbReference>
<name>A0A443K0W4_9RHOB</name>
<comment type="similarity">
    <text evidence="9">Belongs to the binding-protein-dependent transport system permease family.</text>
</comment>
<dbReference type="EMBL" id="SAUX01000034">
    <property type="protein sequence ID" value="RWR26366.1"/>
    <property type="molecule type" value="Genomic_DNA"/>
</dbReference>
<feature type="domain" description="ABC transmembrane type-1" evidence="10">
    <location>
        <begin position="93"/>
        <end position="278"/>
    </location>
</feature>
<comment type="caution">
    <text evidence="11">The sequence shown here is derived from an EMBL/GenBank/DDBJ whole genome shotgun (WGS) entry which is preliminary data.</text>
</comment>
<dbReference type="CDD" id="cd06261">
    <property type="entry name" value="TM_PBP2"/>
    <property type="match status" value="1"/>
</dbReference>
<feature type="transmembrane region" description="Helical" evidence="9">
    <location>
        <begin position="28"/>
        <end position="50"/>
    </location>
</feature>
<dbReference type="PANTHER" id="PTHR43386">
    <property type="entry name" value="OLIGOPEPTIDE TRANSPORT SYSTEM PERMEASE PROTEIN APPC"/>
    <property type="match status" value="1"/>
</dbReference>
<sequence length="293" mass="31198">MAAMSQYLTVFKNPAFGRTWARVRQSPVTVTGLVMLLVVVILVGLLPFFLGTDPNAINLRARLSTPSWQHPFGTDEVGRDIFSRVMHGGRISIGVALFVVAVSATIGTLIGGLSGIFGGKVDTLIMRLMDIVLAVPSLVLTMALAAALGPSLWNAMVAITLVRIPTYVRLARGQTLVVREAGYIMASRVFGARSGQLLGLHVVPNIMSPILVQATLDIGAVILMVAGLSFIGLGAQPPAAEWGAMVSAGRGYILNQWWYSAFPGVAILFTSIAFNLLGDGIRDLTDPRQKGRS</sequence>
<keyword evidence="2 9" id="KW-0813">Transport</keyword>
<evidence type="ECO:0000256" key="5">
    <source>
        <dbReference type="ARBA" id="ARBA00022856"/>
    </source>
</evidence>
<protein>
    <submittedName>
        <fullName evidence="11">ABC transporter permease subunit</fullName>
    </submittedName>
</protein>
<reference evidence="11 12" key="2">
    <citation type="submission" date="2019-01" db="EMBL/GenBank/DDBJ databases">
        <authorList>
            <person name="Li Y."/>
        </authorList>
    </citation>
    <scope>NUCLEOTIDE SEQUENCE [LARGE SCALE GENOMIC DNA]</scope>
    <source>
        <strain evidence="11 12">D19-10-3-21</strain>
    </source>
</reference>
<evidence type="ECO:0000256" key="4">
    <source>
        <dbReference type="ARBA" id="ARBA00022692"/>
    </source>
</evidence>
<evidence type="ECO:0000256" key="7">
    <source>
        <dbReference type="ARBA" id="ARBA00022989"/>
    </source>
</evidence>
<dbReference type="InterPro" id="IPR000515">
    <property type="entry name" value="MetI-like"/>
</dbReference>
<evidence type="ECO:0000313" key="11">
    <source>
        <dbReference type="EMBL" id="RWR26366.1"/>
    </source>
</evidence>
<accession>A0A443K0W4</accession>
<comment type="subcellular location">
    <subcellularLocation>
        <location evidence="1 9">Cell membrane</location>
        <topology evidence="1 9">Multi-pass membrane protein</topology>
    </subcellularLocation>
</comment>
<keyword evidence="4 9" id="KW-0812">Transmembrane</keyword>
<dbReference type="InterPro" id="IPR050366">
    <property type="entry name" value="BP-dependent_transpt_permease"/>
</dbReference>
<dbReference type="InterPro" id="IPR035906">
    <property type="entry name" value="MetI-like_sf"/>
</dbReference>
<dbReference type="Gene3D" id="1.10.3720.10">
    <property type="entry name" value="MetI-like"/>
    <property type="match status" value="1"/>
</dbReference>
<reference evidence="11 12" key="1">
    <citation type="submission" date="2019-01" db="EMBL/GenBank/DDBJ databases">
        <title>Sinorhodobacter populi sp. nov. isolated from the symptomatic bark tissue of Populus euramericana canker.</title>
        <authorList>
            <person name="Xu G."/>
        </authorList>
    </citation>
    <scope>NUCLEOTIDE SEQUENCE [LARGE SCALE GENOMIC DNA]</scope>
    <source>
        <strain evidence="11 12">D19-10-3-21</strain>
    </source>
</reference>
<evidence type="ECO:0000313" key="12">
    <source>
        <dbReference type="Proteomes" id="UP000285295"/>
    </source>
</evidence>
<gene>
    <name evidence="11" type="ORF">D2T31_20155</name>
</gene>
<feature type="transmembrane region" description="Helical" evidence="9">
    <location>
        <begin position="91"/>
        <end position="116"/>
    </location>
</feature>
<dbReference type="GO" id="GO:0005886">
    <property type="term" value="C:plasma membrane"/>
    <property type="evidence" value="ECO:0007669"/>
    <property type="project" value="UniProtKB-SubCell"/>
</dbReference>
<evidence type="ECO:0000256" key="2">
    <source>
        <dbReference type="ARBA" id="ARBA00022448"/>
    </source>
</evidence>
<evidence type="ECO:0000256" key="3">
    <source>
        <dbReference type="ARBA" id="ARBA00022475"/>
    </source>
</evidence>
<feature type="transmembrane region" description="Helical" evidence="9">
    <location>
        <begin position="257"/>
        <end position="278"/>
    </location>
</feature>
<evidence type="ECO:0000259" key="10">
    <source>
        <dbReference type="PROSITE" id="PS50928"/>
    </source>
</evidence>
<dbReference type="OrthoDB" id="9766870at2"/>
<dbReference type="GO" id="GO:0015031">
    <property type="term" value="P:protein transport"/>
    <property type="evidence" value="ECO:0007669"/>
    <property type="project" value="UniProtKB-KW"/>
</dbReference>
<keyword evidence="8 9" id="KW-0472">Membrane</keyword>
<dbReference type="AlphaFoldDB" id="A0A443K0W4"/>
<evidence type="ECO:0000256" key="8">
    <source>
        <dbReference type="ARBA" id="ARBA00023136"/>
    </source>
</evidence>
<proteinExistence type="inferred from homology"/>
<keyword evidence="6" id="KW-0653">Protein transport</keyword>
<dbReference type="GO" id="GO:0071916">
    <property type="term" value="F:dipeptide transmembrane transporter activity"/>
    <property type="evidence" value="ECO:0007669"/>
    <property type="project" value="TreeGrafter"/>
</dbReference>
<dbReference type="Pfam" id="PF12911">
    <property type="entry name" value="OppC_N"/>
    <property type="match status" value="1"/>
</dbReference>
<evidence type="ECO:0000256" key="6">
    <source>
        <dbReference type="ARBA" id="ARBA00022927"/>
    </source>
</evidence>
<evidence type="ECO:0000256" key="1">
    <source>
        <dbReference type="ARBA" id="ARBA00004651"/>
    </source>
</evidence>
<keyword evidence="5" id="KW-0571">Peptide transport</keyword>
<dbReference type="InterPro" id="IPR025966">
    <property type="entry name" value="OppC_N"/>
</dbReference>
<dbReference type="SUPFAM" id="SSF161098">
    <property type="entry name" value="MetI-like"/>
    <property type="match status" value="1"/>
</dbReference>
<dbReference type="Proteomes" id="UP000285295">
    <property type="component" value="Unassembled WGS sequence"/>
</dbReference>
<dbReference type="PROSITE" id="PS50928">
    <property type="entry name" value="ABC_TM1"/>
    <property type="match status" value="1"/>
</dbReference>
<evidence type="ECO:0000256" key="9">
    <source>
        <dbReference type="RuleBase" id="RU363032"/>
    </source>
</evidence>
<feature type="transmembrane region" description="Helical" evidence="9">
    <location>
        <begin position="216"/>
        <end position="237"/>
    </location>
</feature>
<keyword evidence="7 9" id="KW-1133">Transmembrane helix</keyword>